<name>A0A9W9KE62_9EURO</name>
<dbReference type="AlphaFoldDB" id="A0A9W9KE62"/>
<protein>
    <submittedName>
        <fullName evidence="1">Uncharacterized protein</fullName>
    </submittedName>
</protein>
<proteinExistence type="predicted"/>
<gene>
    <name evidence="1" type="ORF">N7532_003085</name>
</gene>
<dbReference type="EMBL" id="JAPQKI010000004">
    <property type="protein sequence ID" value="KAJ5102556.1"/>
    <property type="molecule type" value="Genomic_DNA"/>
</dbReference>
<evidence type="ECO:0000313" key="1">
    <source>
        <dbReference type="EMBL" id="KAJ5102556.1"/>
    </source>
</evidence>
<comment type="caution">
    <text evidence="1">The sequence shown here is derived from an EMBL/GenBank/DDBJ whole genome shotgun (WGS) entry which is preliminary data.</text>
</comment>
<sequence length="166" mass="18971">MWIPVRLRRENSVNLALAYGDIAAYVQAIYSLKIACKEARSQVLSGMPNEHFRSAVVRDDGIPITPAKINTLIGIIERLRAHLGMPFWDIEAEAARFGNVNVGPDQEYIDDLLHVLINNSQYAEAIEFLDEWPCLDDFDLSRIGEIWCRECIERYAEWVSQEASML</sequence>
<evidence type="ECO:0000313" key="2">
    <source>
        <dbReference type="Proteomes" id="UP001149074"/>
    </source>
</evidence>
<dbReference type="Proteomes" id="UP001149074">
    <property type="component" value="Unassembled WGS sequence"/>
</dbReference>
<accession>A0A9W9KE62</accession>
<reference evidence="1" key="1">
    <citation type="submission" date="2022-11" db="EMBL/GenBank/DDBJ databases">
        <authorList>
            <person name="Petersen C."/>
        </authorList>
    </citation>
    <scope>NUCLEOTIDE SEQUENCE</scope>
    <source>
        <strain evidence="1">IBT 30761</strain>
    </source>
</reference>
<dbReference type="RefSeq" id="XP_056475936.1">
    <property type="nucleotide sequence ID" value="XM_056615579.1"/>
</dbReference>
<reference evidence="1" key="2">
    <citation type="journal article" date="2023" name="IMA Fungus">
        <title>Comparative genomic study of the Penicillium genus elucidates a diverse pangenome and 15 lateral gene transfer events.</title>
        <authorList>
            <person name="Petersen C."/>
            <person name="Sorensen T."/>
            <person name="Nielsen M.R."/>
            <person name="Sondergaard T.E."/>
            <person name="Sorensen J.L."/>
            <person name="Fitzpatrick D.A."/>
            <person name="Frisvad J.C."/>
            <person name="Nielsen K.L."/>
        </authorList>
    </citation>
    <scope>NUCLEOTIDE SEQUENCE</scope>
    <source>
        <strain evidence="1">IBT 30761</strain>
    </source>
</reference>
<keyword evidence="2" id="KW-1185">Reference proteome</keyword>
<dbReference type="GeneID" id="81354558"/>
<organism evidence="1 2">
    <name type="scientific">Penicillium argentinense</name>
    <dbReference type="NCBI Taxonomy" id="1131581"/>
    <lineage>
        <taxon>Eukaryota</taxon>
        <taxon>Fungi</taxon>
        <taxon>Dikarya</taxon>
        <taxon>Ascomycota</taxon>
        <taxon>Pezizomycotina</taxon>
        <taxon>Eurotiomycetes</taxon>
        <taxon>Eurotiomycetidae</taxon>
        <taxon>Eurotiales</taxon>
        <taxon>Aspergillaceae</taxon>
        <taxon>Penicillium</taxon>
    </lineage>
</organism>